<proteinExistence type="predicted"/>
<organism evidence="1 2">
    <name type="scientific">Colocasia esculenta</name>
    <name type="common">Wild taro</name>
    <name type="synonym">Arum esculentum</name>
    <dbReference type="NCBI Taxonomy" id="4460"/>
    <lineage>
        <taxon>Eukaryota</taxon>
        <taxon>Viridiplantae</taxon>
        <taxon>Streptophyta</taxon>
        <taxon>Embryophyta</taxon>
        <taxon>Tracheophyta</taxon>
        <taxon>Spermatophyta</taxon>
        <taxon>Magnoliopsida</taxon>
        <taxon>Liliopsida</taxon>
        <taxon>Araceae</taxon>
        <taxon>Aroideae</taxon>
        <taxon>Colocasieae</taxon>
        <taxon>Colocasia</taxon>
    </lineage>
</organism>
<protein>
    <submittedName>
        <fullName evidence="1">Uncharacterized protein</fullName>
    </submittedName>
</protein>
<sequence>MHGCSSRERRCSVRGRRLMDRRSSEVEGCLPTRRALEVGSSSRGDTFSVAIRWRHIDASPSGTPEGDNIYVAFLVATWGPSPSSCFSPFRFPGSVLEH</sequence>
<name>A0A843UM03_COLES</name>
<reference evidence="1" key="1">
    <citation type="submission" date="2017-07" db="EMBL/GenBank/DDBJ databases">
        <title>Taro Niue Genome Assembly and Annotation.</title>
        <authorList>
            <person name="Atibalentja N."/>
            <person name="Keating K."/>
            <person name="Fields C.J."/>
        </authorList>
    </citation>
    <scope>NUCLEOTIDE SEQUENCE</scope>
    <source>
        <strain evidence="1">Niue_2</strain>
        <tissue evidence="1">Leaf</tissue>
    </source>
</reference>
<evidence type="ECO:0000313" key="2">
    <source>
        <dbReference type="Proteomes" id="UP000652761"/>
    </source>
</evidence>
<comment type="caution">
    <text evidence="1">The sequence shown here is derived from an EMBL/GenBank/DDBJ whole genome shotgun (WGS) entry which is preliminary data.</text>
</comment>
<evidence type="ECO:0000313" key="1">
    <source>
        <dbReference type="EMBL" id="MQL84371.1"/>
    </source>
</evidence>
<dbReference type="AlphaFoldDB" id="A0A843UM03"/>
<gene>
    <name evidence="1" type="ORF">Taro_016870</name>
</gene>
<dbReference type="Proteomes" id="UP000652761">
    <property type="component" value="Unassembled WGS sequence"/>
</dbReference>
<accession>A0A843UM03</accession>
<dbReference type="EMBL" id="NMUH01000757">
    <property type="protein sequence ID" value="MQL84371.1"/>
    <property type="molecule type" value="Genomic_DNA"/>
</dbReference>
<keyword evidence="2" id="KW-1185">Reference proteome</keyword>